<dbReference type="AlphaFoldDB" id="A0A645EPM7"/>
<organism evidence="1">
    <name type="scientific">bioreactor metagenome</name>
    <dbReference type="NCBI Taxonomy" id="1076179"/>
    <lineage>
        <taxon>unclassified sequences</taxon>
        <taxon>metagenomes</taxon>
        <taxon>ecological metagenomes</taxon>
    </lineage>
</organism>
<name>A0A645EPM7_9ZZZZ</name>
<protein>
    <submittedName>
        <fullName evidence="1">Uncharacterized protein</fullName>
    </submittedName>
</protein>
<comment type="caution">
    <text evidence="1">The sequence shown here is derived from an EMBL/GenBank/DDBJ whole genome shotgun (WGS) entry which is preliminary data.</text>
</comment>
<accession>A0A645EPM7</accession>
<evidence type="ECO:0000313" key="1">
    <source>
        <dbReference type="EMBL" id="MPN03971.1"/>
    </source>
</evidence>
<reference evidence="1" key="1">
    <citation type="submission" date="2019-08" db="EMBL/GenBank/DDBJ databases">
        <authorList>
            <person name="Kucharzyk K."/>
            <person name="Murdoch R.W."/>
            <person name="Higgins S."/>
            <person name="Loffler F."/>
        </authorList>
    </citation>
    <scope>NUCLEOTIDE SEQUENCE</scope>
</reference>
<gene>
    <name evidence="1" type="ORF">SDC9_151206</name>
</gene>
<proteinExistence type="predicted"/>
<dbReference type="EMBL" id="VSSQ01049894">
    <property type="protein sequence ID" value="MPN03971.1"/>
    <property type="molecule type" value="Genomic_DNA"/>
</dbReference>
<sequence length="187" mass="20824">MLATYVVAILSLKAKGRGHRHLCVEVGIFAIALPLPGPACIPSQVHRWREGPGYVACPCFISSDARSFFHQSCIKCSRHTDGLREENSSCRVCSTVDGIYAIDYRNTRLLQCPLLYGSDGIFPYFGSTRPVVTGVEDGAHLVFPNHGIEHGRIHLKRFVTEIGISSFSDQIDGELSHLPHFFFQRHL</sequence>